<sequence length="243" mass="26492">MPGIDRRTLLGSIALGVLAAARAAPVSAEPLRPMGSRPAGAPDGLLTRLPPVGRRVALTVDDGVSSEVVAAFAQFCRDTGTRLTFFVNGVNASWTDNARVLRPMVEAGQIQLGNHTWSHPYLTRIGERDIAEQISRNARFLVDTYGVDGAPYFRPPFGRHTVASDRIATDLGYRTITRWSEQVGDFKPLTERELVDGAAKAFKPGNIVLAHANLPTITRCYGRLADLILERRLQTVTLDDVFG</sequence>
<evidence type="ECO:0000313" key="4">
    <source>
        <dbReference type="EMBL" id="MCP9275013.1"/>
    </source>
</evidence>
<feature type="domain" description="NodB homology" evidence="3">
    <location>
        <begin position="54"/>
        <end position="236"/>
    </location>
</feature>
<evidence type="ECO:0000313" key="5">
    <source>
        <dbReference type="Proteomes" id="UP001651690"/>
    </source>
</evidence>
<dbReference type="InterPro" id="IPR002509">
    <property type="entry name" value="NODB_dom"/>
</dbReference>
<evidence type="ECO:0000259" key="3">
    <source>
        <dbReference type="PROSITE" id="PS51677"/>
    </source>
</evidence>
<dbReference type="PANTHER" id="PTHR10587">
    <property type="entry name" value="GLYCOSYL TRANSFERASE-RELATED"/>
    <property type="match status" value="1"/>
</dbReference>
<keyword evidence="5" id="KW-1185">Reference proteome</keyword>
<evidence type="ECO:0000256" key="1">
    <source>
        <dbReference type="ARBA" id="ARBA00022723"/>
    </source>
</evidence>
<keyword evidence="2" id="KW-0378">Hydrolase</keyword>
<dbReference type="EMBL" id="JANDBD010000010">
    <property type="protein sequence ID" value="MCP9275013.1"/>
    <property type="molecule type" value="Genomic_DNA"/>
</dbReference>
<proteinExistence type="predicted"/>
<dbReference type="Pfam" id="PF01522">
    <property type="entry name" value="Polysacc_deac_1"/>
    <property type="match status" value="1"/>
</dbReference>
<gene>
    <name evidence="4" type="ORF">NM203_22755</name>
</gene>
<dbReference type="PROSITE" id="PS51677">
    <property type="entry name" value="NODB"/>
    <property type="match status" value="1"/>
</dbReference>
<dbReference type="PANTHER" id="PTHR10587:SF133">
    <property type="entry name" value="CHITIN DEACETYLASE 1-RELATED"/>
    <property type="match status" value="1"/>
</dbReference>
<comment type="caution">
    <text evidence="4">The sequence shown here is derived from an EMBL/GenBank/DDBJ whole genome shotgun (WGS) entry which is preliminary data.</text>
</comment>
<evidence type="ECO:0000256" key="2">
    <source>
        <dbReference type="ARBA" id="ARBA00022801"/>
    </source>
</evidence>
<organism evidence="4 5">
    <name type="scientific">Mycolicibacterium arenosum</name>
    <dbReference type="NCBI Taxonomy" id="2952157"/>
    <lineage>
        <taxon>Bacteria</taxon>
        <taxon>Bacillati</taxon>
        <taxon>Actinomycetota</taxon>
        <taxon>Actinomycetes</taxon>
        <taxon>Mycobacteriales</taxon>
        <taxon>Mycobacteriaceae</taxon>
        <taxon>Mycolicibacterium</taxon>
    </lineage>
</organism>
<dbReference type="CDD" id="cd10917">
    <property type="entry name" value="CE4_NodB_like_6s_7s"/>
    <property type="match status" value="1"/>
</dbReference>
<dbReference type="Gene3D" id="3.20.20.370">
    <property type="entry name" value="Glycoside hydrolase/deacetylase"/>
    <property type="match status" value="1"/>
</dbReference>
<reference evidence="4 5" key="1">
    <citation type="submission" date="2022-06" db="EMBL/GenBank/DDBJ databases">
        <title>Mycolicibacterium sp. CAU 1645 isolated from seawater.</title>
        <authorList>
            <person name="Kim W."/>
        </authorList>
    </citation>
    <scope>NUCLEOTIDE SEQUENCE [LARGE SCALE GENOMIC DNA]</scope>
    <source>
        <strain evidence="4 5">CAU 1645</strain>
    </source>
</reference>
<dbReference type="InterPro" id="IPR006311">
    <property type="entry name" value="TAT_signal"/>
</dbReference>
<dbReference type="InterPro" id="IPR050248">
    <property type="entry name" value="Polysacc_deacetylase_ArnD"/>
</dbReference>
<protein>
    <submittedName>
        <fullName evidence="4">Polysaccharide deacetylase family protein</fullName>
    </submittedName>
</protein>
<name>A0ABT1M762_9MYCO</name>
<dbReference type="InterPro" id="IPR011330">
    <property type="entry name" value="Glyco_hydro/deAcase_b/a-brl"/>
</dbReference>
<accession>A0ABT1M762</accession>
<dbReference type="Proteomes" id="UP001651690">
    <property type="component" value="Unassembled WGS sequence"/>
</dbReference>
<dbReference type="SUPFAM" id="SSF88713">
    <property type="entry name" value="Glycoside hydrolase/deacetylase"/>
    <property type="match status" value="1"/>
</dbReference>
<dbReference type="RefSeq" id="WP_255062750.1">
    <property type="nucleotide sequence ID" value="NZ_JANDBD010000010.1"/>
</dbReference>
<keyword evidence="1" id="KW-0479">Metal-binding</keyword>
<dbReference type="PROSITE" id="PS51318">
    <property type="entry name" value="TAT"/>
    <property type="match status" value="1"/>
</dbReference>